<protein>
    <submittedName>
        <fullName evidence="2">GL22913</fullName>
    </submittedName>
</protein>
<feature type="transmembrane region" description="Helical" evidence="1">
    <location>
        <begin position="136"/>
        <end position="156"/>
    </location>
</feature>
<keyword evidence="1" id="KW-0472">Membrane</keyword>
<keyword evidence="1" id="KW-0812">Transmembrane</keyword>
<reference evidence="2 3" key="1">
    <citation type="journal article" date="2007" name="Nature">
        <title>Evolution of genes and genomes on the Drosophila phylogeny.</title>
        <authorList>
            <consortium name="Drosophila 12 Genomes Consortium"/>
            <person name="Clark A.G."/>
            <person name="Eisen M.B."/>
            <person name="Smith D.R."/>
            <person name="Bergman C.M."/>
            <person name="Oliver B."/>
            <person name="Markow T.A."/>
            <person name="Kaufman T.C."/>
            <person name="Kellis M."/>
            <person name="Gelbart W."/>
            <person name="Iyer V.N."/>
            <person name="Pollard D.A."/>
            <person name="Sackton T.B."/>
            <person name="Larracuente A.M."/>
            <person name="Singh N.D."/>
            <person name="Abad J.P."/>
            <person name="Abt D.N."/>
            <person name="Adryan B."/>
            <person name="Aguade M."/>
            <person name="Akashi H."/>
            <person name="Anderson W.W."/>
            <person name="Aquadro C.F."/>
            <person name="Ardell D.H."/>
            <person name="Arguello R."/>
            <person name="Artieri C.G."/>
            <person name="Barbash D.A."/>
            <person name="Barker D."/>
            <person name="Barsanti P."/>
            <person name="Batterham P."/>
            <person name="Batzoglou S."/>
            <person name="Begun D."/>
            <person name="Bhutkar A."/>
            <person name="Blanco E."/>
            <person name="Bosak S.A."/>
            <person name="Bradley R.K."/>
            <person name="Brand A.D."/>
            <person name="Brent M.R."/>
            <person name="Brooks A.N."/>
            <person name="Brown R.H."/>
            <person name="Butlin R.K."/>
            <person name="Caggese C."/>
            <person name="Calvi B.R."/>
            <person name="Bernardo de Carvalho A."/>
            <person name="Caspi A."/>
            <person name="Castrezana S."/>
            <person name="Celniker S.E."/>
            <person name="Chang J.L."/>
            <person name="Chapple C."/>
            <person name="Chatterji S."/>
            <person name="Chinwalla A."/>
            <person name="Civetta A."/>
            <person name="Clifton S.W."/>
            <person name="Comeron J.M."/>
            <person name="Costello J.C."/>
            <person name="Coyne J.A."/>
            <person name="Daub J."/>
            <person name="David R.G."/>
            <person name="Delcher A.L."/>
            <person name="Delehaunty K."/>
            <person name="Do C.B."/>
            <person name="Ebling H."/>
            <person name="Edwards K."/>
            <person name="Eickbush T."/>
            <person name="Evans J.D."/>
            <person name="Filipski A."/>
            <person name="Findeiss S."/>
            <person name="Freyhult E."/>
            <person name="Fulton L."/>
            <person name="Fulton R."/>
            <person name="Garcia A.C."/>
            <person name="Gardiner A."/>
            <person name="Garfield D.A."/>
            <person name="Garvin B.E."/>
            <person name="Gibson G."/>
            <person name="Gilbert D."/>
            <person name="Gnerre S."/>
            <person name="Godfrey J."/>
            <person name="Good R."/>
            <person name="Gotea V."/>
            <person name="Gravely B."/>
            <person name="Greenberg A.J."/>
            <person name="Griffiths-Jones S."/>
            <person name="Gross S."/>
            <person name="Guigo R."/>
            <person name="Gustafson E.A."/>
            <person name="Haerty W."/>
            <person name="Hahn M.W."/>
            <person name="Halligan D.L."/>
            <person name="Halpern A.L."/>
            <person name="Halter G.M."/>
            <person name="Han M.V."/>
            <person name="Heger A."/>
            <person name="Hillier L."/>
            <person name="Hinrichs A.S."/>
            <person name="Holmes I."/>
            <person name="Hoskins R.A."/>
            <person name="Hubisz M.J."/>
            <person name="Hultmark D."/>
            <person name="Huntley M.A."/>
            <person name="Jaffe D.B."/>
            <person name="Jagadeeshan S."/>
            <person name="Jeck W.R."/>
            <person name="Johnson J."/>
            <person name="Jones C.D."/>
            <person name="Jordan W.C."/>
            <person name="Karpen G.H."/>
            <person name="Kataoka E."/>
            <person name="Keightley P.D."/>
            <person name="Kheradpour P."/>
            <person name="Kirkness E.F."/>
            <person name="Koerich L.B."/>
            <person name="Kristiansen K."/>
            <person name="Kudrna D."/>
            <person name="Kulathinal R.J."/>
            <person name="Kumar S."/>
            <person name="Kwok R."/>
            <person name="Lander E."/>
            <person name="Langley C.H."/>
            <person name="Lapoint R."/>
            <person name="Lazzaro B.P."/>
            <person name="Lee S.J."/>
            <person name="Levesque L."/>
            <person name="Li R."/>
            <person name="Lin C.F."/>
            <person name="Lin M.F."/>
            <person name="Lindblad-Toh K."/>
            <person name="Llopart A."/>
            <person name="Long M."/>
            <person name="Low L."/>
            <person name="Lozovsky E."/>
            <person name="Lu J."/>
            <person name="Luo M."/>
            <person name="Machado C.A."/>
            <person name="Makalowski W."/>
            <person name="Marzo M."/>
            <person name="Matsuda M."/>
            <person name="Matzkin L."/>
            <person name="McAllister B."/>
            <person name="McBride C.S."/>
            <person name="McKernan B."/>
            <person name="McKernan K."/>
            <person name="Mendez-Lago M."/>
            <person name="Minx P."/>
            <person name="Mollenhauer M.U."/>
            <person name="Montooth K."/>
            <person name="Mount S.M."/>
            <person name="Mu X."/>
            <person name="Myers E."/>
            <person name="Negre B."/>
            <person name="Newfeld S."/>
            <person name="Nielsen R."/>
            <person name="Noor M.A."/>
            <person name="O'Grady P."/>
            <person name="Pachter L."/>
            <person name="Papaceit M."/>
            <person name="Parisi M.J."/>
            <person name="Parisi M."/>
            <person name="Parts L."/>
            <person name="Pedersen J.S."/>
            <person name="Pesole G."/>
            <person name="Phillippy A.M."/>
            <person name="Ponting C.P."/>
            <person name="Pop M."/>
            <person name="Porcelli D."/>
            <person name="Powell J.R."/>
            <person name="Prohaska S."/>
            <person name="Pruitt K."/>
            <person name="Puig M."/>
            <person name="Quesneville H."/>
            <person name="Ram K.R."/>
            <person name="Rand D."/>
            <person name="Rasmussen M.D."/>
            <person name="Reed L.K."/>
            <person name="Reenan R."/>
            <person name="Reily A."/>
            <person name="Remington K.A."/>
            <person name="Rieger T.T."/>
            <person name="Ritchie M.G."/>
            <person name="Robin C."/>
            <person name="Rogers Y.H."/>
            <person name="Rohde C."/>
            <person name="Rozas J."/>
            <person name="Rubenfield M.J."/>
            <person name="Ruiz A."/>
            <person name="Russo S."/>
            <person name="Salzberg S.L."/>
            <person name="Sanchez-Gracia A."/>
            <person name="Saranga D.J."/>
            <person name="Sato H."/>
            <person name="Schaeffer S.W."/>
            <person name="Schatz M.C."/>
            <person name="Schlenke T."/>
            <person name="Schwartz R."/>
            <person name="Segarra C."/>
            <person name="Singh R.S."/>
            <person name="Sirot L."/>
            <person name="Sirota M."/>
            <person name="Sisneros N.B."/>
            <person name="Smith C.D."/>
            <person name="Smith T.F."/>
            <person name="Spieth J."/>
            <person name="Stage D.E."/>
            <person name="Stark A."/>
            <person name="Stephan W."/>
            <person name="Strausberg R.L."/>
            <person name="Strempel S."/>
            <person name="Sturgill D."/>
            <person name="Sutton G."/>
            <person name="Sutton G.G."/>
            <person name="Tao W."/>
            <person name="Teichmann S."/>
            <person name="Tobari Y.N."/>
            <person name="Tomimura Y."/>
            <person name="Tsolas J.M."/>
            <person name="Valente V.L."/>
            <person name="Venter E."/>
            <person name="Venter J.C."/>
            <person name="Vicario S."/>
            <person name="Vieira F.G."/>
            <person name="Vilella A.J."/>
            <person name="Villasante A."/>
            <person name="Walenz B."/>
            <person name="Wang J."/>
            <person name="Wasserman M."/>
            <person name="Watts T."/>
            <person name="Wilson D."/>
            <person name="Wilson R.K."/>
            <person name="Wing R.A."/>
            <person name="Wolfner M.F."/>
            <person name="Wong A."/>
            <person name="Wong G.K."/>
            <person name="Wu C.I."/>
            <person name="Wu G."/>
            <person name="Yamamoto D."/>
            <person name="Yang H.P."/>
            <person name="Yang S.P."/>
            <person name="Yorke J.A."/>
            <person name="Yoshida K."/>
            <person name="Zdobnov E."/>
            <person name="Zhang P."/>
            <person name="Zhang Y."/>
            <person name="Zimin A.V."/>
            <person name="Baldwin J."/>
            <person name="Abdouelleil A."/>
            <person name="Abdulkadir J."/>
            <person name="Abebe A."/>
            <person name="Abera B."/>
            <person name="Abreu J."/>
            <person name="Acer S.C."/>
            <person name="Aftuck L."/>
            <person name="Alexander A."/>
            <person name="An P."/>
            <person name="Anderson E."/>
            <person name="Anderson S."/>
            <person name="Arachi H."/>
            <person name="Azer M."/>
            <person name="Bachantsang P."/>
            <person name="Barry A."/>
            <person name="Bayul T."/>
            <person name="Berlin A."/>
            <person name="Bessette D."/>
            <person name="Bloom T."/>
            <person name="Blye J."/>
            <person name="Boguslavskiy L."/>
            <person name="Bonnet C."/>
            <person name="Boukhgalter B."/>
            <person name="Bourzgui I."/>
            <person name="Brown A."/>
            <person name="Cahill P."/>
            <person name="Channer S."/>
            <person name="Cheshatsang Y."/>
            <person name="Chuda L."/>
            <person name="Citroen M."/>
            <person name="Collymore A."/>
            <person name="Cooke P."/>
            <person name="Costello M."/>
            <person name="D'Aco K."/>
            <person name="Daza R."/>
            <person name="De Haan G."/>
            <person name="DeGray S."/>
            <person name="DeMaso C."/>
            <person name="Dhargay N."/>
            <person name="Dooley K."/>
            <person name="Dooley E."/>
            <person name="Doricent M."/>
            <person name="Dorje P."/>
            <person name="Dorjee K."/>
            <person name="Dupes A."/>
            <person name="Elong R."/>
            <person name="Falk J."/>
            <person name="Farina A."/>
            <person name="Faro S."/>
            <person name="Ferguson D."/>
            <person name="Fisher S."/>
            <person name="Foley C.D."/>
            <person name="Franke A."/>
            <person name="Friedrich D."/>
            <person name="Gadbois L."/>
            <person name="Gearin G."/>
            <person name="Gearin C.R."/>
            <person name="Giannoukos G."/>
            <person name="Goode T."/>
            <person name="Graham J."/>
            <person name="Grandbois E."/>
            <person name="Grewal S."/>
            <person name="Gyaltsen K."/>
            <person name="Hafez N."/>
            <person name="Hagos B."/>
            <person name="Hall J."/>
            <person name="Henson C."/>
            <person name="Hollinger A."/>
            <person name="Honan T."/>
            <person name="Huard M.D."/>
            <person name="Hughes L."/>
            <person name="Hurhula B."/>
            <person name="Husby M.E."/>
            <person name="Kamat A."/>
            <person name="Kanga B."/>
            <person name="Kashin S."/>
            <person name="Khazanovich D."/>
            <person name="Kisner P."/>
            <person name="Lance K."/>
            <person name="Lara M."/>
            <person name="Lee W."/>
            <person name="Lennon N."/>
            <person name="Letendre F."/>
            <person name="LeVine R."/>
            <person name="Lipovsky A."/>
            <person name="Liu X."/>
            <person name="Liu J."/>
            <person name="Liu S."/>
            <person name="Lokyitsang T."/>
            <person name="Lokyitsang Y."/>
            <person name="Lubonja R."/>
            <person name="Lui A."/>
            <person name="MacDonald P."/>
            <person name="Magnisalis V."/>
            <person name="Maru K."/>
            <person name="Matthews C."/>
            <person name="McCusker W."/>
            <person name="McDonough S."/>
            <person name="Mehta T."/>
            <person name="Meldrim J."/>
            <person name="Meneus L."/>
            <person name="Mihai O."/>
            <person name="Mihalev A."/>
            <person name="Mihova T."/>
            <person name="Mittelman R."/>
            <person name="Mlenga V."/>
            <person name="Montmayeur A."/>
            <person name="Mulrain L."/>
            <person name="Navidi A."/>
            <person name="Naylor J."/>
            <person name="Negash T."/>
            <person name="Nguyen T."/>
            <person name="Nguyen N."/>
            <person name="Nicol R."/>
            <person name="Norbu C."/>
            <person name="Norbu N."/>
            <person name="Novod N."/>
            <person name="O'Neill B."/>
            <person name="Osman S."/>
            <person name="Markiewicz E."/>
            <person name="Oyono O.L."/>
            <person name="Patti C."/>
            <person name="Phunkhang P."/>
            <person name="Pierre F."/>
            <person name="Priest M."/>
            <person name="Raghuraman S."/>
            <person name="Rege F."/>
            <person name="Reyes R."/>
            <person name="Rise C."/>
            <person name="Rogov P."/>
            <person name="Ross K."/>
            <person name="Ryan E."/>
            <person name="Settipalli S."/>
            <person name="Shea T."/>
            <person name="Sherpa N."/>
            <person name="Shi L."/>
            <person name="Shih D."/>
            <person name="Sparrow T."/>
            <person name="Spaulding J."/>
            <person name="Stalker J."/>
            <person name="Stange-Thomann N."/>
            <person name="Stavropoulos S."/>
            <person name="Stone C."/>
            <person name="Strader C."/>
            <person name="Tesfaye S."/>
            <person name="Thomson T."/>
            <person name="Thoulutsang Y."/>
            <person name="Thoulutsang D."/>
            <person name="Topham K."/>
            <person name="Topping I."/>
            <person name="Tsamla T."/>
            <person name="Vassiliev H."/>
            <person name="Vo A."/>
            <person name="Wangchuk T."/>
            <person name="Wangdi T."/>
            <person name="Weiand M."/>
            <person name="Wilkinson J."/>
            <person name="Wilson A."/>
            <person name="Yadav S."/>
            <person name="Young G."/>
            <person name="Yu Q."/>
            <person name="Zembek L."/>
            <person name="Zhong D."/>
            <person name="Zimmer A."/>
            <person name="Zwirko Z."/>
            <person name="Jaffe D.B."/>
            <person name="Alvarez P."/>
            <person name="Brockman W."/>
            <person name="Butler J."/>
            <person name="Chin C."/>
            <person name="Gnerre S."/>
            <person name="Grabherr M."/>
            <person name="Kleber M."/>
            <person name="Mauceli E."/>
            <person name="MacCallum I."/>
        </authorList>
    </citation>
    <scope>NUCLEOTIDE SEQUENCE [LARGE SCALE GENOMIC DNA]</scope>
    <source>
        <strain evidence="3">MSH-3 / Tucson 14011-0111.49</strain>
    </source>
</reference>
<feature type="transmembrane region" description="Helical" evidence="1">
    <location>
        <begin position="163"/>
        <end position="182"/>
    </location>
</feature>
<name>B4H049_DROPE</name>
<feature type="transmembrane region" description="Helical" evidence="1">
    <location>
        <begin position="276"/>
        <end position="295"/>
    </location>
</feature>
<dbReference type="AlphaFoldDB" id="B4H049"/>
<feature type="transmembrane region" description="Helical" evidence="1">
    <location>
        <begin position="370"/>
        <end position="389"/>
    </location>
</feature>
<dbReference type="KEGG" id="dpe:6599095"/>
<dbReference type="OMA" id="IYVVMNQ"/>
<dbReference type="Proteomes" id="UP000008744">
    <property type="component" value="Unassembled WGS sequence"/>
</dbReference>
<dbReference type="HOGENOM" id="CLU_054637_0_0_1"/>
<accession>B4H049</accession>
<feature type="transmembrane region" description="Helical" evidence="1">
    <location>
        <begin position="234"/>
        <end position="256"/>
    </location>
</feature>
<organism evidence="3">
    <name type="scientific">Drosophila persimilis</name>
    <name type="common">Fruit fly</name>
    <dbReference type="NCBI Taxonomy" id="7234"/>
    <lineage>
        <taxon>Eukaryota</taxon>
        <taxon>Metazoa</taxon>
        <taxon>Ecdysozoa</taxon>
        <taxon>Arthropoda</taxon>
        <taxon>Hexapoda</taxon>
        <taxon>Insecta</taxon>
        <taxon>Pterygota</taxon>
        <taxon>Neoptera</taxon>
        <taxon>Endopterygota</taxon>
        <taxon>Diptera</taxon>
        <taxon>Brachycera</taxon>
        <taxon>Muscomorpha</taxon>
        <taxon>Ephydroidea</taxon>
        <taxon>Drosophilidae</taxon>
        <taxon>Drosophila</taxon>
        <taxon>Sophophora</taxon>
    </lineage>
</organism>
<keyword evidence="3" id="KW-1185">Reference proteome</keyword>
<dbReference type="eggNOG" id="ENOG502TD6W">
    <property type="taxonomic scope" value="Eukaryota"/>
</dbReference>
<dbReference type="EMBL" id="CH479199">
    <property type="protein sequence ID" value="EDW29626.1"/>
    <property type="molecule type" value="Genomic_DNA"/>
</dbReference>
<feature type="transmembrane region" description="Helical" evidence="1">
    <location>
        <begin position="60"/>
        <end position="83"/>
    </location>
</feature>
<dbReference type="PhylomeDB" id="B4H049"/>
<proteinExistence type="predicted"/>
<dbReference type="OrthoDB" id="7866785at2759"/>
<evidence type="ECO:0000313" key="2">
    <source>
        <dbReference type="EMBL" id="EDW29626.1"/>
    </source>
</evidence>
<keyword evidence="1" id="KW-1133">Transmembrane helix</keyword>
<gene>
    <name evidence="2" type="primary">Dper\GL22913</name>
    <name evidence="2" type="ORF">Dper_GL22913</name>
</gene>
<sequence>MPSPQSQSQSQPQSKPLHKLLCVCHIVSYFNGQKWVCHLLCLFNLRYDEAHQSFAFGQQVLVGLAYTWCVWSGLGFVVLLPYAPCWTIDRYTVGAYGLPTLYCLARRRYLLRILNEMVRVHRRLQRAMGPLFCVDVKRAFCWALLVALELVATLYWEVASQEAWQIFFQLGFVLCWYLQILLHANSYVWLQAIYVVMNQAFEAPLSPSQRWIMMRRLLRIQPRLRRIQRNVADCFSVHVLSTMVLVSFKFFVSFATSPWDLEAPPQGSVGLRFEVLHLRYLANRCLLIGSLFLVMNDFQNERNRFLTSLWAMPPETPDCRLHRAHQRTLAVVDLMILSGNRPSDLRPTSAILWEIRIESKVKCAATMKSFVKYLLMLLPLVSLVPLVAVSNGFDLRWERYVLQNDTLAKWQELTRYP</sequence>
<evidence type="ECO:0000313" key="3">
    <source>
        <dbReference type="Proteomes" id="UP000008744"/>
    </source>
</evidence>
<evidence type="ECO:0000256" key="1">
    <source>
        <dbReference type="SAM" id="Phobius"/>
    </source>
</evidence>